<dbReference type="InterPro" id="IPR007197">
    <property type="entry name" value="rSAM"/>
</dbReference>
<dbReference type="InterPro" id="IPR005840">
    <property type="entry name" value="Ribosomal_uS12_MeSTrfase_RimO"/>
</dbReference>
<gene>
    <name evidence="8 11" type="primary">rimO</name>
    <name evidence="11" type="ORF">PF021_01090</name>
</gene>
<feature type="binding site" evidence="8">
    <location>
        <position position="152"/>
    </location>
    <ligand>
        <name>[4Fe-4S] cluster</name>
        <dbReference type="ChEBI" id="CHEBI:49883"/>
        <label>2</label>
        <note>4Fe-4S-S-AdoMet</note>
    </ligand>
</feature>
<feature type="binding site" evidence="8">
    <location>
        <position position="78"/>
    </location>
    <ligand>
        <name>[4Fe-4S] cluster</name>
        <dbReference type="ChEBI" id="CHEBI:49883"/>
        <label>1</label>
    </ligand>
</feature>
<dbReference type="Gene3D" id="2.40.50.140">
    <property type="entry name" value="Nucleic acid-binding proteins"/>
    <property type="match status" value="1"/>
</dbReference>
<keyword evidence="6 8" id="KW-0408">Iron</keyword>
<dbReference type="InterPro" id="IPR023404">
    <property type="entry name" value="rSAM_horseshoe"/>
</dbReference>
<dbReference type="SFLD" id="SFLDG01082">
    <property type="entry name" value="B12-binding_domain_containing"/>
    <property type="match status" value="1"/>
</dbReference>
<dbReference type="InterPro" id="IPR013848">
    <property type="entry name" value="Methylthiotransferase_N"/>
</dbReference>
<dbReference type="Gene3D" id="3.80.30.20">
    <property type="entry name" value="tm_1862 like domain"/>
    <property type="match status" value="1"/>
</dbReference>
<evidence type="ECO:0000256" key="1">
    <source>
        <dbReference type="ARBA" id="ARBA00022485"/>
    </source>
</evidence>
<evidence type="ECO:0000256" key="7">
    <source>
        <dbReference type="ARBA" id="ARBA00023014"/>
    </source>
</evidence>
<comment type="catalytic activity">
    <reaction evidence="8">
        <text>L-aspartate(89)-[ribosomal protein uS12]-hydrogen + (sulfur carrier)-SH + AH2 + 2 S-adenosyl-L-methionine = 3-methylsulfanyl-L-aspartate(89)-[ribosomal protein uS12]-hydrogen + (sulfur carrier)-H + 5'-deoxyadenosine + L-methionine + A + S-adenosyl-L-homocysteine + 2 H(+)</text>
        <dbReference type="Rhea" id="RHEA:37087"/>
        <dbReference type="Rhea" id="RHEA-COMP:10460"/>
        <dbReference type="Rhea" id="RHEA-COMP:10461"/>
        <dbReference type="Rhea" id="RHEA-COMP:14737"/>
        <dbReference type="Rhea" id="RHEA-COMP:14739"/>
        <dbReference type="ChEBI" id="CHEBI:13193"/>
        <dbReference type="ChEBI" id="CHEBI:15378"/>
        <dbReference type="ChEBI" id="CHEBI:17319"/>
        <dbReference type="ChEBI" id="CHEBI:17499"/>
        <dbReference type="ChEBI" id="CHEBI:29917"/>
        <dbReference type="ChEBI" id="CHEBI:29961"/>
        <dbReference type="ChEBI" id="CHEBI:57844"/>
        <dbReference type="ChEBI" id="CHEBI:57856"/>
        <dbReference type="ChEBI" id="CHEBI:59789"/>
        <dbReference type="ChEBI" id="CHEBI:64428"/>
        <dbReference type="ChEBI" id="CHEBI:73599"/>
        <dbReference type="EC" id="2.8.4.4"/>
    </reaction>
</comment>
<dbReference type="GO" id="GO:0103039">
    <property type="term" value="F:protein methylthiotransferase activity"/>
    <property type="evidence" value="ECO:0007669"/>
    <property type="project" value="UniProtKB-EC"/>
</dbReference>
<feature type="binding site" evidence="8">
    <location>
        <position position="156"/>
    </location>
    <ligand>
        <name>[4Fe-4S] cluster</name>
        <dbReference type="ChEBI" id="CHEBI:49883"/>
        <label>2</label>
        <note>4Fe-4S-S-AdoMet</note>
    </ligand>
</feature>
<dbReference type="EC" id="2.8.4.4" evidence="8"/>
<name>A0ABT4VC40_9HELI</name>
<dbReference type="NCBIfam" id="TIGR00089">
    <property type="entry name" value="MiaB/RimO family radical SAM methylthiotransferase"/>
    <property type="match status" value="1"/>
</dbReference>
<evidence type="ECO:0000313" key="12">
    <source>
        <dbReference type="Proteomes" id="UP001210261"/>
    </source>
</evidence>
<dbReference type="InterPro" id="IPR020612">
    <property type="entry name" value="Methylthiotransferase_CS"/>
</dbReference>
<comment type="similarity">
    <text evidence="8">Belongs to the methylthiotransferase family. RimO subfamily.</text>
</comment>
<keyword evidence="12" id="KW-1185">Reference proteome</keyword>
<dbReference type="InterPro" id="IPR006638">
    <property type="entry name" value="Elp3/MiaA/NifB-like_rSAM"/>
</dbReference>
<dbReference type="Proteomes" id="UP001210261">
    <property type="component" value="Unassembled WGS sequence"/>
</dbReference>
<proteinExistence type="inferred from homology"/>
<keyword evidence="1 8" id="KW-0004">4Fe-4S</keyword>
<evidence type="ECO:0000256" key="3">
    <source>
        <dbReference type="ARBA" id="ARBA00022679"/>
    </source>
</evidence>
<keyword evidence="4 8" id="KW-0949">S-adenosyl-L-methionine</keyword>
<protein>
    <recommendedName>
        <fullName evidence="8">Ribosomal protein uS12 methylthiotransferase RimO</fullName>
        <shortName evidence="8">uS12 MTTase</shortName>
        <shortName evidence="8">uS12 methylthiotransferase</shortName>
        <ecNumber evidence="8">2.8.4.4</ecNumber>
    </recommendedName>
    <alternativeName>
        <fullName evidence="8">Ribosomal protein uS12 (aspartate-C(3))-methylthiotransferase</fullName>
    </alternativeName>
    <alternativeName>
        <fullName evidence="8">Ribosome maturation factor RimO</fullName>
    </alternativeName>
</protein>
<feature type="binding site" evidence="8">
    <location>
        <position position="159"/>
    </location>
    <ligand>
        <name>[4Fe-4S] cluster</name>
        <dbReference type="ChEBI" id="CHEBI:49883"/>
        <label>2</label>
        <note>4Fe-4S-S-AdoMet</note>
    </ligand>
</feature>
<dbReference type="PROSITE" id="PS01278">
    <property type="entry name" value="MTTASE_RADICAL"/>
    <property type="match status" value="1"/>
</dbReference>
<dbReference type="SMART" id="SM00729">
    <property type="entry name" value="Elp3"/>
    <property type="match status" value="1"/>
</dbReference>
<evidence type="ECO:0000313" key="11">
    <source>
        <dbReference type="EMBL" id="MDA3968266.1"/>
    </source>
</evidence>
<dbReference type="SFLD" id="SFLDS00029">
    <property type="entry name" value="Radical_SAM"/>
    <property type="match status" value="1"/>
</dbReference>
<feature type="binding site" evidence="8">
    <location>
        <position position="12"/>
    </location>
    <ligand>
        <name>[4Fe-4S] cluster</name>
        <dbReference type="ChEBI" id="CHEBI:49883"/>
        <label>1</label>
    </ligand>
</feature>
<evidence type="ECO:0000259" key="9">
    <source>
        <dbReference type="PROSITE" id="PS51449"/>
    </source>
</evidence>
<feature type="binding site" evidence="8">
    <location>
        <position position="46"/>
    </location>
    <ligand>
        <name>[4Fe-4S] cluster</name>
        <dbReference type="ChEBI" id="CHEBI:49883"/>
        <label>1</label>
    </ligand>
</feature>
<sequence length="442" mass="49740">MSKKLHLISLGCTKNLVDSEVMLGKLAEYEHTDDITEADVVIVNTCGFIEAAKKESIQTILEAIENKKKDSIIVASGCLTQRYAKELQKEIPELDIITGVGDYDKIDSMIERTKRGEKILSVSSEVFLASGNNRRVISGSRIHAYIKLSEGCNQKCSFCAIPSFKGKLHSRTLESTLKEVSNLSKMGFRDFTFISQDSSSYLRDLGIKDGLVDLIDGVEGLVQSGLEIRSCRILYLYPSTTSKKLIQKIIDSKVFHNYFDMPLQHVSKNVLSKMARSGDFIELLRMMKSAKNSFLRTSFILGHPGESEEDFRELCSFVDNFHFDRINFFAFSSEEGTKSAMMEQIPQKIVNARLKEINKIFLKQYKDSLKSLVGEEIVAIVEGESSEHEFFYSARDVRYAPQVDGEILINDSLIKSIEAGFYKVKLTEIAGENLIGCIIDRA</sequence>
<dbReference type="Pfam" id="PF04055">
    <property type="entry name" value="Radical_SAM"/>
    <property type="match status" value="1"/>
</dbReference>
<evidence type="ECO:0000259" key="10">
    <source>
        <dbReference type="PROSITE" id="PS51918"/>
    </source>
</evidence>
<dbReference type="InterPro" id="IPR058240">
    <property type="entry name" value="rSAM_sf"/>
</dbReference>
<comment type="caution">
    <text evidence="11">The sequence shown here is derived from an EMBL/GenBank/DDBJ whole genome shotgun (WGS) entry which is preliminary data.</text>
</comment>
<dbReference type="PANTHER" id="PTHR43837:SF1">
    <property type="entry name" value="RIBOSOMAL PROTEIN US12 METHYLTHIOTRANSFERASE RIMO"/>
    <property type="match status" value="1"/>
</dbReference>
<dbReference type="Pfam" id="PF00919">
    <property type="entry name" value="UPF0004"/>
    <property type="match status" value="1"/>
</dbReference>
<keyword evidence="11" id="KW-0689">Ribosomal protein</keyword>
<comment type="cofactor">
    <cofactor evidence="8">
        <name>[4Fe-4S] cluster</name>
        <dbReference type="ChEBI" id="CHEBI:49883"/>
    </cofactor>
    <text evidence="8">Binds 2 [4Fe-4S] clusters. One cluster is coordinated with 3 cysteines and an exchangeable S-adenosyl-L-methionine.</text>
</comment>
<dbReference type="GO" id="GO:0005840">
    <property type="term" value="C:ribosome"/>
    <property type="evidence" value="ECO:0007669"/>
    <property type="project" value="UniProtKB-KW"/>
</dbReference>
<feature type="domain" description="Radical SAM core" evidence="10">
    <location>
        <begin position="138"/>
        <end position="367"/>
    </location>
</feature>
<evidence type="ECO:0000256" key="4">
    <source>
        <dbReference type="ARBA" id="ARBA00022691"/>
    </source>
</evidence>
<dbReference type="EMBL" id="JAQHXR010000001">
    <property type="protein sequence ID" value="MDA3968266.1"/>
    <property type="molecule type" value="Genomic_DNA"/>
</dbReference>
<dbReference type="NCBIfam" id="TIGR01125">
    <property type="entry name" value="30S ribosomal protein S12 methylthiotransferase RimO"/>
    <property type="match status" value="1"/>
</dbReference>
<dbReference type="PROSITE" id="PS51918">
    <property type="entry name" value="RADICAL_SAM"/>
    <property type="match status" value="1"/>
</dbReference>
<comment type="subcellular location">
    <subcellularLocation>
        <location evidence="8">Cytoplasm</location>
    </subcellularLocation>
</comment>
<keyword evidence="7 8" id="KW-0411">Iron-sulfur</keyword>
<dbReference type="Gene3D" id="3.40.50.12160">
    <property type="entry name" value="Methylthiotransferase, N-terminal domain"/>
    <property type="match status" value="1"/>
</dbReference>
<evidence type="ECO:0000256" key="2">
    <source>
        <dbReference type="ARBA" id="ARBA00022490"/>
    </source>
</evidence>
<dbReference type="HAMAP" id="MF_01865">
    <property type="entry name" value="MTTase_RimO"/>
    <property type="match status" value="1"/>
</dbReference>
<keyword evidence="3 8" id="KW-0808">Transferase</keyword>
<accession>A0ABT4VC40</accession>
<dbReference type="InterPro" id="IPR002792">
    <property type="entry name" value="TRAM_dom"/>
</dbReference>
<dbReference type="SFLD" id="SFLDF00274">
    <property type="entry name" value="ribosomal_protein_S12_methylth"/>
    <property type="match status" value="1"/>
</dbReference>
<dbReference type="InterPro" id="IPR038135">
    <property type="entry name" value="Methylthiotransferase_N_sf"/>
</dbReference>
<keyword evidence="11" id="KW-0687">Ribonucleoprotein</keyword>
<evidence type="ECO:0000256" key="8">
    <source>
        <dbReference type="HAMAP-Rule" id="MF_01865"/>
    </source>
</evidence>
<dbReference type="SFLD" id="SFLDG01061">
    <property type="entry name" value="methylthiotransferase"/>
    <property type="match status" value="1"/>
</dbReference>
<dbReference type="PROSITE" id="PS51449">
    <property type="entry name" value="MTTASE_N"/>
    <property type="match status" value="1"/>
</dbReference>
<dbReference type="Pfam" id="PF18693">
    <property type="entry name" value="TRAM_2"/>
    <property type="match status" value="1"/>
</dbReference>
<dbReference type="SUPFAM" id="SSF102114">
    <property type="entry name" value="Radical SAM enzymes"/>
    <property type="match status" value="1"/>
</dbReference>
<dbReference type="RefSeq" id="WP_271020560.1">
    <property type="nucleotide sequence ID" value="NZ_JAQHXR010000001.1"/>
</dbReference>
<dbReference type="CDD" id="cd01335">
    <property type="entry name" value="Radical_SAM"/>
    <property type="match status" value="1"/>
</dbReference>
<reference evidence="11 12" key="1">
    <citation type="submission" date="2023-01" db="EMBL/GenBank/DDBJ databases">
        <title>Description of Helicobacter ibis sp. nov. isolated from faecal droppings of black-faced ibis (Theristicus melanopis).</title>
        <authorList>
            <person name="Lopez-Cantillo M."/>
            <person name="Vidal-Veuthey B."/>
            <person name="Mella A."/>
            <person name="De La Haba R."/>
            <person name="Collado L."/>
        </authorList>
    </citation>
    <scope>NUCLEOTIDE SEQUENCE [LARGE SCALE GENOMIC DNA]</scope>
    <source>
        <strain evidence="11 12">A82</strain>
    </source>
</reference>
<dbReference type="InterPro" id="IPR012340">
    <property type="entry name" value="NA-bd_OB-fold"/>
</dbReference>
<dbReference type="PANTHER" id="PTHR43837">
    <property type="entry name" value="RIBOSOMAL PROTEIN S12 METHYLTHIOTRANSFERASE RIMO"/>
    <property type="match status" value="1"/>
</dbReference>
<keyword evidence="2 8" id="KW-0963">Cytoplasm</keyword>
<keyword evidence="5 8" id="KW-0479">Metal-binding</keyword>
<feature type="domain" description="MTTase N-terminal" evidence="9">
    <location>
        <begin position="3"/>
        <end position="115"/>
    </location>
</feature>
<comment type="function">
    <text evidence="8">Catalyzes the methylthiolation of an aspartic acid residue of ribosomal protein uS12.</text>
</comment>
<evidence type="ECO:0000256" key="6">
    <source>
        <dbReference type="ARBA" id="ARBA00023004"/>
    </source>
</evidence>
<evidence type="ECO:0000256" key="5">
    <source>
        <dbReference type="ARBA" id="ARBA00022723"/>
    </source>
</evidence>
<dbReference type="InterPro" id="IPR005839">
    <property type="entry name" value="Methylthiotransferase"/>
</dbReference>
<organism evidence="11 12">
    <name type="scientific">Helicobacter ibis</name>
    <dbReference type="NCBI Taxonomy" id="2962633"/>
    <lineage>
        <taxon>Bacteria</taxon>
        <taxon>Pseudomonadati</taxon>
        <taxon>Campylobacterota</taxon>
        <taxon>Epsilonproteobacteria</taxon>
        <taxon>Campylobacterales</taxon>
        <taxon>Helicobacteraceae</taxon>
        <taxon>Helicobacter</taxon>
    </lineage>
</organism>